<feature type="compositionally biased region" description="Low complexity" evidence="1">
    <location>
        <begin position="89"/>
        <end position="99"/>
    </location>
</feature>
<evidence type="ECO:0000313" key="3">
    <source>
        <dbReference type="Proteomes" id="UP001642464"/>
    </source>
</evidence>
<gene>
    <name evidence="2" type="ORF">SCF082_LOCUS31362</name>
</gene>
<protein>
    <submittedName>
        <fullName evidence="2">Uncharacterized protein</fullName>
    </submittedName>
</protein>
<feature type="region of interest" description="Disordered" evidence="1">
    <location>
        <begin position="22"/>
        <end position="120"/>
    </location>
</feature>
<dbReference type="Proteomes" id="UP001642464">
    <property type="component" value="Unassembled WGS sequence"/>
</dbReference>
<name>A0ABP0N5K3_9DINO</name>
<keyword evidence="3" id="KW-1185">Reference proteome</keyword>
<accession>A0ABP0N5K3</accession>
<organism evidence="2 3">
    <name type="scientific">Durusdinium trenchii</name>
    <dbReference type="NCBI Taxonomy" id="1381693"/>
    <lineage>
        <taxon>Eukaryota</taxon>
        <taxon>Sar</taxon>
        <taxon>Alveolata</taxon>
        <taxon>Dinophyceae</taxon>
        <taxon>Suessiales</taxon>
        <taxon>Symbiodiniaceae</taxon>
        <taxon>Durusdinium</taxon>
    </lineage>
</organism>
<reference evidence="2 3" key="1">
    <citation type="submission" date="2024-02" db="EMBL/GenBank/DDBJ databases">
        <authorList>
            <person name="Chen Y."/>
            <person name="Shah S."/>
            <person name="Dougan E. K."/>
            <person name="Thang M."/>
            <person name="Chan C."/>
        </authorList>
    </citation>
    <scope>NUCLEOTIDE SEQUENCE [LARGE SCALE GENOMIC DNA]</scope>
</reference>
<feature type="compositionally biased region" description="Basic and acidic residues" evidence="1">
    <location>
        <begin position="40"/>
        <end position="54"/>
    </location>
</feature>
<feature type="region of interest" description="Disordered" evidence="1">
    <location>
        <begin position="131"/>
        <end position="150"/>
    </location>
</feature>
<sequence length="415" mass="45595">MKLAAYEGCKAKKCTGALRSLWRSSKTGGHDQNIRQLKSFLRESPRPGRRHVDDSDADQSPADEAASDPESEPGPEPLVPAVEDEPSSESRASAGPSSPEAEEEGVENASPSESSQGDSLTARTLRLGECSSGSESCVSESSDHRDSQVKDSWMGKAMSQITRQTMAAEAWERKLENLILDIKFDLQEQLHAVMEGSEWDQYSEWCRGILTAHGDSVYSKLADAGHFKRWIFRQKSEPGEEKGLWLGGSLDKAFRTMNMEVGVEDDENTVTPAAKRPRTMGVVAKALQETPPPVVGPQTAKSMAAVKLEDKQSELGNFEFGEALNKFHAYDMDNLQVPIEARPKQGQAHLGRHGYTIKSKNGAVVECLLKTRAFVIKRANPNIAQPSKKPTGQVTWSKFGGPEKAWLETKLRAGW</sequence>
<proteinExistence type="predicted"/>
<dbReference type="EMBL" id="CAXAMM010026502">
    <property type="protein sequence ID" value="CAK9059068.1"/>
    <property type="molecule type" value="Genomic_DNA"/>
</dbReference>
<feature type="compositionally biased region" description="Low complexity" evidence="1">
    <location>
        <begin position="131"/>
        <end position="140"/>
    </location>
</feature>
<evidence type="ECO:0000256" key="1">
    <source>
        <dbReference type="SAM" id="MobiDB-lite"/>
    </source>
</evidence>
<comment type="caution">
    <text evidence="2">The sequence shown here is derived from an EMBL/GenBank/DDBJ whole genome shotgun (WGS) entry which is preliminary data.</text>
</comment>
<evidence type="ECO:0000313" key="2">
    <source>
        <dbReference type="EMBL" id="CAK9059068.1"/>
    </source>
</evidence>